<dbReference type="HOGENOM" id="CLU_058290_0_0_1"/>
<dbReference type="SUPFAM" id="SSF48445">
    <property type="entry name" value="14-3-3 protein"/>
    <property type="match status" value="1"/>
</dbReference>
<organism evidence="5">
    <name type="scientific">Oryza meridionalis</name>
    <dbReference type="NCBI Taxonomy" id="40149"/>
    <lineage>
        <taxon>Eukaryota</taxon>
        <taxon>Viridiplantae</taxon>
        <taxon>Streptophyta</taxon>
        <taxon>Embryophyta</taxon>
        <taxon>Tracheophyta</taxon>
        <taxon>Spermatophyta</taxon>
        <taxon>Magnoliopsida</taxon>
        <taxon>Liliopsida</taxon>
        <taxon>Poales</taxon>
        <taxon>Poaceae</taxon>
        <taxon>BOP clade</taxon>
        <taxon>Oryzoideae</taxon>
        <taxon>Oryzeae</taxon>
        <taxon>Oryzinae</taxon>
        <taxon>Oryza</taxon>
    </lineage>
</organism>
<dbReference type="EnsemblPlants" id="OMERI01G06950.1">
    <property type="protein sequence ID" value="OMERI01G06950.1"/>
    <property type="gene ID" value="OMERI01G06950"/>
</dbReference>
<dbReference type="PRINTS" id="PR00305">
    <property type="entry name" value="1433ZETA"/>
</dbReference>
<dbReference type="InterPro" id="IPR023410">
    <property type="entry name" value="14-3-3_domain"/>
</dbReference>
<evidence type="ECO:0000313" key="5">
    <source>
        <dbReference type="EnsemblPlants" id="OMERI01G06950.1"/>
    </source>
</evidence>
<reference evidence="5" key="2">
    <citation type="submission" date="2018-05" db="EMBL/GenBank/DDBJ databases">
        <title>OmerRS3 (Oryza meridionalis Reference Sequence Version 3).</title>
        <authorList>
            <person name="Zhang J."/>
            <person name="Kudrna D."/>
            <person name="Lee S."/>
            <person name="Talag J."/>
            <person name="Welchert J."/>
            <person name="Wing R.A."/>
        </authorList>
    </citation>
    <scope>NUCLEOTIDE SEQUENCE [LARGE SCALE GENOMIC DNA]</scope>
    <source>
        <strain evidence="5">cv. OR44</strain>
    </source>
</reference>
<name>A0A0E0BYW3_9ORYZ</name>
<evidence type="ECO:0000259" key="4">
    <source>
        <dbReference type="SMART" id="SM00101"/>
    </source>
</evidence>
<feature type="compositionally biased region" description="Basic residues" evidence="3">
    <location>
        <begin position="264"/>
        <end position="276"/>
    </location>
</feature>
<accession>A0A0E0BYW3</accession>
<dbReference type="Gene3D" id="1.20.190.20">
    <property type="entry name" value="14-3-3 domain"/>
    <property type="match status" value="1"/>
</dbReference>
<keyword evidence="6" id="KW-1185">Reference proteome</keyword>
<comment type="similarity">
    <text evidence="2">Belongs to the 14-3-3 family.</text>
</comment>
<feature type="region of interest" description="Disordered" evidence="3">
    <location>
        <begin position="225"/>
        <end position="287"/>
    </location>
</feature>
<dbReference type="Proteomes" id="UP000008021">
    <property type="component" value="Chromosome 1"/>
</dbReference>
<dbReference type="PANTHER" id="PTHR18860">
    <property type="entry name" value="14-3-3 PROTEIN"/>
    <property type="match status" value="1"/>
</dbReference>
<dbReference type="Pfam" id="PF00244">
    <property type="entry name" value="14-3-3"/>
    <property type="match status" value="1"/>
</dbReference>
<dbReference type="SMART" id="SM00101">
    <property type="entry name" value="14_3_3"/>
    <property type="match status" value="1"/>
</dbReference>
<dbReference type="CDD" id="cd08774">
    <property type="entry name" value="14-3-3"/>
    <property type="match status" value="1"/>
</dbReference>
<evidence type="ECO:0000256" key="3">
    <source>
        <dbReference type="SAM" id="MobiDB-lite"/>
    </source>
</evidence>
<protein>
    <recommendedName>
        <fullName evidence="4">14-3-3 domain-containing protein</fullName>
    </recommendedName>
</protein>
<feature type="domain" description="14-3-3" evidence="4">
    <location>
        <begin position="4"/>
        <end position="235"/>
    </location>
</feature>
<sequence>MASRDDLVYMAKLAEQAERYDEMVEAMNSVAKLDEGLTKEERNLLSVGYKNLIGAKRAAMRIIGSIELKEETKGKESHVRQTAEYRRKVEAEMDKICCDVIDIIDKYLIPHSSGAESSVFYYKMKGDYYRYLAEFKTGTEKIETASKTAQTDLTPTDPIRLGLALNISVFYCEIMNSPDKACQLAKNAFDEAVAELPSLSEENYKDSTLIMQLLRDNLALRTNDGDEPVAATRATTHGGGARQRRLTAAAHGGGSSRKPVPIPQHHKARRRRRPPRRCAPPPDRSASLSRVVVASPLCPPTPNWAAGGIQSQIGAMSKARVYTDVNVLRPKEYWDYEALTVQWGARCALIRVAI</sequence>
<evidence type="ECO:0000256" key="2">
    <source>
        <dbReference type="ARBA" id="ARBA00006141"/>
    </source>
</evidence>
<dbReference type="InterPro" id="IPR036815">
    <property type="entry name" value="14-3-3_dom_sf"/>
</dbReference>
<dbReference type="AlphaFoldDB" id="A0A0E0BYW3"/>
<comment type="function">
    <text evidence="1">Is associated with a DNA binding complex that binds to the G box, a well-characterized cis-acting DNA regulatory element found in plant genes.</text>
</comment>
<proteinExistence type="inferred from homology"/>
<reference evidence="5" key="1">
    <citation type="submission" date="2015-04" db="UniProtKB">
        <authorList>
            <consortium name="EnsemblPlants"/>
        </authorList>
    </citation>
    <scope>IDENTIFICATION</scope>
</reference>
<dbReference type="InterPro" id="IPR000308">
    <property type="entry name" value="14-3-3"/>
</dbReference>
<dbReference type="Gramene" id="OMERI01G06950.1">
    <property type="protein sequence ID" value="OMERI01G06950.1"/>
    <property type="gene ID" value="OMERI01G06950"/>
</dbReference>
<evidence type="ECO:0000256" key="1">
    <source>
        <dbReference type="ARBA" id="ARBA00002774"/>
    </source>
</evidence>
<dbReference type="eggNOG" id="KOG0841">
    <property type="taxonomic scope" value="Eukaryota"/>
</dbReference>
<dbReference type="STRING" id="40149.A0A0E0BYW3"/>
<evidence type="ECO:0000313" key="6">
    <source>
        <dbReference type="Proteomes" id="UP000008021"/>
    </source>
</evidence>